<feature type="chain" id="PRO_5017650905" evidence="1">
    <location>
        <begin position="25"/>
        <end position="143"/>
    </location>
</feature>
<keyword evidence="3" id="KW-1185">Reference proteome</keyword>
<protein>
    <submittedName>
        <fullName evidence="2">Uncharacterized protein</fullName>
    </submittedName>
</protein>
<dbReference type="AlphaFoldDB" id="A0A3E1NQM9"/>
<evidence type="ECO:0000313" key="3">
    <source>
        <dbReference type="Proteomes" id="UP000261284"/>
    </source>
</evidence>
<keyword evidence="1" id="KW-0732">Signal</keyword>
<dbReference type="PROSITE" id="PS51257">
    <property type="entry name" value="PROKAR_LIPOPROTEIN"/>
    <property type="match status" value="1"/>
</dbReference>
<accession>A0A3E1NQM9</accession>
<reference evidence="2 3" key="1">
    <citation type="submission" date="2018-08" db="EMBL/GenBank/DDBJ databases">
        <title>Chitinophagaceae sp. K23C18032701, a novel bacterium isolated from forest soil.</title>
        <authorList>
            <person name="Wang C."/>
        </authorList>
    </citation>
    <scope>NUCLEOTIDE SEQUENCE [LARGE SCALE GENOMIC DNA]</scope>
    <source>
        <strain evidence="2 3">K23C18032701</strain>
    </source>
</reference>
<proteinExistence type="predicted"/>
<dbReference type="EMBL" id="QTJU01000001">
    <property type="protein sequence ID" value="RFM30098.1"/>
    <property type="molecule type" value="Genomic_DNA"/>
</dbReference>
<evidence type="ECO:0000313" key="2">
    <source>
        <dbReference type="EMBL" id="RFM30098.1"/>
    </source>
</evidence>
<organism evidence="2 3">
    <name type="scientific">Deminuibacter soli</name>
    <dbReference type="NCBI Taxonomy" id="2291815"/>
    <lineage>
        <taxon>Bacteria</taxon>
        <taxon>Pseudomonadati</taxon>
        <taxon>Bacteroidota</taxon>
        <taxon>Chitinophagia</taxon>
        <taxon>Chitinophagales</taxon>
        <taxon>Chitinophagaceae</taxon>
        <taxon>Deminuibacter</taxon>
    </lineage>
</organism>
<sequence>MKTRNVRHTLALICILLLSSCAPGLKFSEASNTEDGKVIAEAQTLINKSTEPFSSHTAEVDALKMHIDQVVAAEKKRAKNQQTVNMWTTVQTDRNGLYSYFDLWKSQGQMSQAMVTEMSKESQKQLALIQDWEQRKKGGPLNH</sequence>
<gene>
    <name evidence="2" type="ORF">DXN05_03750</name>
</gene>
<evidence type="ECO:0000256" key="1">
    <source>
        <dbReference type="SAM" id="SignalP"/>
    </source>
</evidence>
<name>A0A3E1NQM9_9BACT</name>
<feature type="signal peptide" evidence="1">
    <location>
        <begin position="1"/>
        <end position="24"/>
    </location>
</feature>
<dbReference type="Proteomes" id="UP000261284">
    <property type="component" value="Unassembled WGS sequence"/>
</dbReference>
<dbReference type="RefSeq" id="WP_116845854.1">
    <property type="nucleotide sequence ID" value="NZ_QTJU01000001.1"/>
</dbReference>
<comment type="caution">
    <text evidence="2">The sequence shown here is derived from an EMBL/GenBank/DDBJ whole genome shotgun (WGS) entry which is preliminary data.</text>
</comment>